<proteinExistence type="inferred from homology"/>
<organism evidence="8 9">
    <name type="scientific">Staurois parvus</name>
    <dbReference type="NCBI Taxonomy" id="386267"/>
    <lineage>
        <taxon>Eukaryota</taxon>
        <taxon>Metazoa</taxon>
        <taxon>Chordata</taxon>
        <taxon>Craniata</taxon>
        <taxon>Vertebrata</taxon>
        <taxon>Euteleostomi</taxon>
        <taxon>Amphibia</taxon>
        <taxon>Batrachia</taxon>
        <taxon>Anura</taxon>
        <taxon>Neobatrachia</taxon>
        <taxon>Ranoidea</taxon>
        <taxon>Ranidae</taxon>
        <taxon>Staurois</taxon>
    </lineage>
</organism>
<evidence type="ECO:0000313" key="8">
    <source>
        <dbReference type="EMBL" id="CAI9592762.1"/>
    </source>
</evidence>
<gene>
    <name evidence="8" type="ORF">SPARVUS_LOCUS11417208</name>
</gene>
<dbReference type="SUPFAM" id="SSF48264">
    <property type="entry name" value="Cytochrome P450"/>
    <property type="match status" value="1"/>
</dbReference>
<sequence>MNVSDPITMALSIVLCVFLAILLYGWKRRTSNFPPGPTPLPIIGNMHILNMKTPYKSFIELSKKYGSVYSIKIGEEKMVILCGYETVRDALVNHADEFSGRPMIPLFDDIVKGHGVIFSRNENWKVMRRFTLSTLRDFGMGRKTIEDRIVEECDCFSEKDQIIQREPFNNKMIINAAVANIIVSILLSHRFDYEDPKLLRLLKIVNENTHLIGSPSAMLYNAFPSLIRWLPGTHRTVVKNVDEMHAFIKEIFTTQRKELDVNDQRNLVDAFLVKQQEEKPSHELFFTNENLTALVTDLFSAGMETTSTTLRWGILLMITYPDIQRKVQHEIEKVIGSSVPHAGHRKNMPYTDAVIHEIQRFGNIVPTNLPHATTQDVNFRGYFLPKGTHVIPFLTSVLCDEAHFKRPKEFYPEHFLDTSGNFLKKEAFIPFSAGKRSCAGETLAKMEMFLFFVRLLQNFTFHAPPGTKLDLEAAVGFTRSPMSHKICAVFRG</sequence>
<keyword evidence="4 6" id="KW-0479">Metal-binding</keyword>
<protein>
    <recommendedName>
        <fullName evidence="10">Cytochrome P450</fullName>
    </recommendedName>
</protein>
<dbReference type="Pfam" id="PF00067">
    <property type="entry name" value="p450"/>
    <property type="match status" value="1"/>
</dbReference>
<evidence type="ECO:0000313" key="9">
    <source>
        <dbReference type="Proteomes" id="UP001162483"/>
    </source>
</evidence>
<evidence type="ECO:0000256" key="6">
    <source>
        <dbReference type="RuleBase" id="RU000461"/>
    </source>
</evidence>
<feature type="transmembrane region" description="Helical" evidence="7">
    <location>
        <begin position="6"/>
        <end position="26"/>
    </location>
</feature>
<dbReference type="InterPro" id="IPR017972">
    <property type="entry name" value="Cyt_P450_CS"/>
</dbReference>
<evidence type="ECO:0000256" key="7">
    <source>
        <dbReference type="SAM" id="Phobius"/>
    </source>
</evidence>
<dbReference type="PROSITE" id="PS00086">
    <property type="entry name" value="CYTOCHROME_P450"/>
    <property type="match status" value="1"/>
</dbReference>
<evidence type="ECO:0000256" key="3">
    <source>
        <dbReference type="ARBA" id="ARBA00022617"/>
    </source>
</evidence>
<evidence type="ECO:0000256" key="5">
    <source>
        <dbReference type="ARBA" id="ARBA00023004"/>
    </source>
</evidence>
<keyword evidence="9" id="KW-1185">Reference proteome</keyword>
<dbReference type="InterPro" id="IPR002401">
    <property type="entry name" value="Cyt_P450_E_grp-I"/>
</dbReference>
<evidence type="ECO:0000256" key="1">
    <source>
        <dbReference type="ARBA" id="ARBA00001971"/>
    </source>
</evidence>
<keyword evidence="6" id="KW-0560">Oxidoreductase</keyword>
<keyword evidence="7" id="KW-0812">Transmembrane</keyword>
<evidence type="ECO:0000256" key="2">
    <source>
        <dbReference type="ARBA" id="ARBA00010617"/>
    </source>
</evidence>
<dbReference type="InterPro" id="IPR036396">
    <property type="entry name" value="Cyt_P450_sf"/>
</dbReference>
<dbReference type="PRINTS" id="PR00385">
    <property type="entry name" value="P450"/>
</dbReference>
<dbReference type="PANTHER" id="PTHR24300">
    <property type="entry name" value="CYTOCHROME P450 508A4-RELATED"/>
    <property type="match status" value="1"/>
</dbReference>
<name>A0ABN9FAA2_9NEOB</name>
<accession>A0ABN9FAA2</accession>
<keyword evidence="7" id="KW-1133">Transmembrane helix</keyword>
<dbReference type="InterPro" id="IPR050182">
    <property type="entry name" value="Cytochrome_P450_fam2"/>
</dbReference>
<keyword evidence="7" id="KW-0472">Membrane</keyword>
<keyword evidence="3 6" id="KW-0349">Heme</keyword>
<dbReference type="PANTHER" id="PTHR24300:SF302">
    <property type="entry name" value="CYTOCHROME P450"/>
    <property type="match status" value="1"/>
</dbReference>
<evidence type="ECO:0000256" key="4">
    <source>
        <dbReference type="ARBA" id="ARBA00022723"/>
    </source>
</evidence>
<comment type="caution">
    <text evidence="8">The sequence shown here is derived from an EMBL/GenBank/DDBJ whole genome shotgun (WGS) entry which is preliminary data.</text>
</comment>
<keyword evidence="6" id="KW-0503">Monooxygenase</keyword>
<dbReference type="InterPro" id="IPR001128">
    <property type="entry name" value="Cyt_P450"/>
</dbReference>
<comment type="cofactor">
    <cofactor evidence="1">
        <name>heme</name>
        <dbReference type="ChEBI" id="CHEBI:30413"/>
    </cofactor>
</comment>
<dbReference type="PRINTS" id="PR00463">
    <property type="entry name" value="EP450I"/>
</dbReference>
<dbReference type="Proteomes" id="UP001162483">
    <property type="component" value="Unassembled WGS sequence"/>
</dbReference>
<dbReference type="EMBL" id="CATNWA010016448">
    <property type="protein sequence ID" value="CAI9592762.1"/>
    <property type="molecule type" value="Genomic_DNA"/>
</dbReference>
<keyword evidence="5 6" id="KW-0408">Iron</keyword>
<reference evidence="8" key="1">
    <citation type="submission" date="2023-05" db="EMBL/GenBank/DDBJ databases">
        <authorList>
            <person name="Stuckert A."/>
        </authorList>
    </citation>
    <scope>NUCLEOTIDE SEQUENCE</scope>
</reference>
<dbReference type="Gene3D" id="1.10.630.10">
    <property type="entry name" value="Cytochrome P450"/>
    <property type="match status" value="1"/>
</dbReference>
<comment type="similarity">
    <text evidence="2 6">Belongs to the cytochrome P450 family.</text>
</comment>
<evidence type="ECO:0008006" key="10">
    <source>
        <dbReference type="Google" id="ProtNLM"/>
    </source>
</evidence>